<dbReference type="PANTHER" id="PTHR21337:SF0">
    <property type="entry name" value="PHOSPHO-2-DEHYDRO-3-DEOXYHEPTONATE ALDOLASE"/>
    <property type="match status" value="1"/>
</dbReference>
<organism evidence="5 6">
    <name type="scientific">Luteimonas galliterrae</name>
    <dbReference type="NCBI Taxonomy" id="2940486"/>
    <lineage>
        <taxon>Bacteria</taxon>
        <taxon>Pseudomonadati</taxon>
        <taxon>Pseudomonadota</taxon>
        <taxon>Gammaproteobacteria</taxon>
        <taxon>Lysobacterales</taxon>
        <taxon>Lysobacteraceae</taxon>
        <taxon>Luteimonas</taxon>
    </lineage>
</organism>
<name>A0ABT0MIA0_9GAMM</name>
<dbReference type="EMBL" id="JAMBEP010000001">
    <property type="protein sequence ID" value="MCL1634348.1"/>
    <property type="molecule type" value="Genomic_DNA"/>
</dbReference>
<gene>
    <name evidence="5" type="ORF">M2650_06830</name>
</gene>
<dbReference type="PANTHER" id="PTHR21337">
    <property type="entry name" value="PHOSPHO-2-DEHYDRO-3-DEOXYHEPTONATE ALDOLASE 1, 2"/>
    <property type="match status" value="1"/>
</dbReference>
<accession>A0ABT0MIA0</accession>
<proteinExistence type="inferred from homology"/>
<comment type="similarity">
    <text evidence="1 3">Belongs to the class-II DAHP synthase family.</text>
</comment>
<evidence type="ECO:0000256" key="2">
    <source>
        <dbReference type="ARBA" id="ARBA00022679"/>
    </source>
</evidence>
<dbReference type="Gene3D" id="3.20.20.70">
    <property type="entry name" value="Aldolase class I"/>
    <property type="match status" value="1"/>
</dbReference>
<dbReference type="InterPro" id="IPR013785">
    <property type="entry name" value="Aldolase_TIM"/>
</dbReference>
<comment type="catalytic activity">
    <reaction evidence="3">
        <text>D-erythrose 4-phosphate + phosphoenolpyruvate + H2O = 7-phospho-2-dehydro-3-deoxy-D-arabino-heptonate + phosphate</text>
        <dbReference type="Rhea" id="RHEA:14717"/>
        <dbReference type="ChEBI" id="CHEBI:15377"/>
        <dbReference type="ChEBI" id="CHEBI:16897"/>
        <dbReference type="ChEBI" id="CHEBI:43474"/>
        <dbReference type="ChEBI" id="CHEBI:58394"/>
        <dbReference type="ChEBI" id="CHEBI:58702"/>
        <dbReference type="EC" id="2.5.1.54"/>
    </reaction>
</comment>
<comment type="caution">
    <text evidence="5">The sequence shown here is derived from an EMBL/GenBank/DDBJ whole genome shotgun (WGS) entry which is preliminary data.</text>
</comment>
<evidence type="ECO:0000256" key="3">
    <source>
        <dbReference type="RuleBase" id="RU363071"/>
    </source>
</evidence>
<dbReference type="GO" id="GO:0003849">
    <property type="term" value="F:3-deoxy-7-phosphoheptulonate synthase activity"/>
    <property type="evidence" value="ECO:0007669"/>
    <property type="project" value="UniProtKB-EC"/>
</dbReference>
<keyword evidence="6" id="KW-1185">Reference proteome</keyword>
<protein>
    <recommendedName>
        <fullName evidence="3">Phospho-2-dehydro-3-deoxyheptonate aldolase</fullName>
        <ecNumber evidence="3">2.5.1.54</ecNumber>
    </recommendedName>
</protein>
<evidence type="ECO:0000256" key="4">
    <source>
        <dbReference type="SAM" id="MobiDB-lite"/>
    </source>
</evidence>
<dbReference type="InterPro" id="IPR002480">
    <property type="entry name" value="DAHP_synth_2"/>
</dbReference>
<reference evidence="5 6" key="1">
    <citation type="submission" date="2022-05" db="EMBL/GenBank/DDBJ databases">
        <title>Luteimonas sp. SX5, whole genome shotgun sequencing project.</title>
        <authorList>
            <person name="Zhao G."/>
            <person name="Shen L."/>
        </authorList>
    </citation>
    <scope>NUCLEOTIDE SEQUENCE [LARGE SCALE GENOMIC DNA]</scope>
    <source>
        <strain evidence="5 6">SX5</strain>
    </source>
</reference>
<dbReference type="Proteomes" id="UP001431217">
    <property type="component" value="Unassembled WGS sequence"/>
</dbReference>
<keyword evidence="2 3" id="KW-0808">Transferase</keyword>
<dbReference type="EC" id="2.5.1.54" evidence="3"/>
<sequence>MATPDRNLQPVNLPTDWTPGGWRARPAVQQPSYPDADALAGVQQELRALPPLVTSWEILALKQYLAEAQEGRRFLLQGGDCAENFTDCNSDVISNRLKVLLQMSLVLVHGLRLPVVRVGRFAGQYAKPRSADTETRGEHTLPSYRGDIINAPEFSPEARIPDPRRMIKAHARSAMTMNFVRSLIDGGFADLHHPEYWDLGWVTHSPLADEYHRMVAGIGDAVRFMETLSGAQVHNLNRVDFYTSHEALLLPYEEAQTRQVPRQWGWFNLSTHFPWIGMRTAALDGAHVEYFRGIRNPIAVKIGPSVTPDQLLKLIDVLNPDDEPGRLSLIHRMGAAHIADKLPALLDAVKRDGRRVLWICDPMHGNTESTSNGYKTRRFGNIRSEVEQSFDLHAAAGTRLGGVHLELTGEDVTECTGGARDLTDIDLERAYRSTVDPRLNYEQALETAMLIVRKQAQIAAPASA</sequence>
<dbReference type="SUPFAM" id="SSF51569">
    <property type="entry name" value="Aldolase"/>
    <property type="match status" value="1"/>
</dbReference>
<feature type="region of interest" description="Disordered" evidence="4">
    <location>
        <begin position="1"/>
        <end position="21"/>
    </location>
</feature>
<dbReference type="RefSeq" id="WP_249472730.1">
    <property type="nucleotide sequence ID" value="NZ_JAMBEP010000001.1"/>
</dbReference>
<evidence type="ECO:0000313" key="5">
    <source>
        <dbReference type="EMBL" id="MCL1634348.1"/>
    </source>
</evidence>
<dbReference type="Pfam" id="PF01474">
    <property type="entry name" value="DAHP_synth_2"/>
    <property type="match status" value="1"/>
</dbReference>
<dbReference type="NCBIfam" id="TIGR01358">
    <property type="entry name" value="DAHP_synth_II"/>
    <property type="match status" value="1"/>
</dbReference>
<evidence type="ECO:0000313" key="6">
    <source>
        <dbReference type="Proteomes" id="UP001431217"/>
    </source>
</evidence>
<evidence type="ECO:0000256" key="1">
    <source>
        <dbReference type="ARBA" id="ARBA00008911"/>
    </source>
</evidence>